<protein>
    <submittedName>
        <fullName evidence="2">Uncharacterized protein</fullName>
    </submittedName>
</protein>
<evidence type="ECO:0000313" key="3">
    <source>
        <dbReference type="Proteomes" id="UP000016932"/>
    </source>
</evidence>
<keyword evidence="3" id="KW-1185">Reference proteome</keyword>
<evidence type="ECO:0000313" key="2">
    <source>
        <dbReference type="EMBL" id="EME81116.1"/>
    </source>
</evidence>
<dbReference type="GeneID" id="19341264"/>
<dbReference type="OrthoDB" id="407617at2759"/>
<dbReference type="eggNOG" id="ENOG502TACQ">
    <property type="taxonomic scope" value="Eukaryota"/>
</dbReference>
<dbReference type="Proteomes" id="UP000016932">
    <property type="component" value="Unassembled WGS sequence"/>
</dbReference>
<proteinExistence type="predicted"/>
<reference evidence="2 3" key="1">
    <citation type="journal article" date="2012" name="PLoS Pathog.">
        <title>Diverse lifestyles and strategies of plant pathogenesis encoded in the genomes of eighteen Dothideomycetes fungi.</title>
        <authorList>
            <person name="Ohm R.A."/>
            <person name="Feau N."/>
            <person name="Henrissat B."/>
            <person name="Schoch C.L."/>
            <person name="Horwitz B.A."/>
            <person name="Barry K.W."/>
            <person name="Condon B.J."/>
            <person name="Copeland A.C."/>
            <person name="Dhillon B."/>
            <person name="Glaser F."/>
            <person name="Hesse C.N."/>
            <person name="Kosti I."/>
            <person name="LaButti K."/>
            <person name="Lindquist E.A."/>
            <person name="Lucas S."/>
            <person name="Salamov A.A."/>
            <person name="Bradshaw R.E."/>
            <person name="Ciuffetti L."/>
            <person name="Hamelin R.C."/>
            <person name="Kema G.H.J."/>
            <person name="Lawrence C."/>
            <person name="Scott J.A."/>
            <person name="Spatafora J.W."/>
            <person name="Turgeon B.G."/>
            <person name="de Wit P.J.G.M."/>
            <person name="Zhong S."/>
            <person name="Goodwin S.B."/>
            <person name="Grigoriev I.V."/>
        </authorList>
    </citation>
    <scope>NUCLEOTIDE SEQUENCE [LARGE SCALE GENOMIC DNA]</scope>
    <source>
        <strain evidence="2 3">CIRAD86</strain>
    </source>
</reference>
<gene>
    <name evidence="2" type="ORF">MYCFIDRAFT_77044</name>
</gene>
<dbReference type="VEuPathDB" id="FungiDB:MYCFIDRAFT_77044"/>
<dbReference type="KEGG" id="pfj:MYCFIDRAFT_77044"/>
<feature type="compositionally biased region" description="Polar residues" evidence="1">
    <location>
        <begin position="57"/>
        <end position="72"/>
    </location>
</feature>
<dbReference type="EMBL" id="KB446560">
    <property type="protein sequence ID" value="EME81116.1"/>
    <property type="molecule type" value="Genomic_DNA"/>
</dbReference>
<name>M3A913_PSEFD</name>
<evidence type="ECO:0000256" key="1">
    <source>
        <dbReference type="SAM" id="MobiDB-lite"/>
    </source>
</evidence>
<dbReference type="AlphaFoldDB" id="M3A913"/>
<organism evidence="2 3">
    <name type="scientific">Pseudocercospora fijiensis (strain CIRAD86)</name>
    <name type="common">Black leaf streak disease fungus</name>
    <name type="synonym">Mycosphaerella fijiensis</name>
    <dbReference type="NCBI Taxonomy" id="383855"/>
    <lineage>
        <taxon>Eukaryota</taxon>
        <taxon>Fungi</taxon>
        <taxon>Dikarya</taxon>
        <taxon>Ascomycota</taxon>
        <taxon>Pezizomycotina</taxon>
        <taxon>Dothideomycetes</taxon>
        <taxon>Dothideomycetidae</taxon>
        <taxon>Mycosphaerellales</taxon>
        <taxon>Mycosphaerellaceae</taxon>
        <taxon>Pseudocercospora</taxon>
    </lineage>
</organism>
<dbReference type="HOGENOM" id="CLU_1378687_0_0_1"/>
<dbReference type="RefSeq" id="XP_007928089.1">
    <property type="nucleotide sequence ID" value="XM_007929898.1"/>
</dbReference>
<sequence length="198" mass="21485">MQGPSHAPAHLHLDINICAFHLTFFHDQQHRYQEDTLNTTATMSDTSSVKAIKESTTRPTSVSGGDTESVISAPQIPGAPPPTRTHTVAGDLPDYDYIQAKLANAHLSTPPTSVRAGEDAAGAKLGSITSEESAEFMEANNWAENAEEDLLNALHRIATAANDEHKADPSKSVEEYYSVRVAKVLKEGPIKFDTEYLK</sequence>
<feature type="region of interest" description="Disordered" evidence="1">
    <location>
        <begin position="48"/>
        <end position="83"/>
    </location>
</feature>
<accession>M3A913</accession>